<evidence type="ECO:0000256" key="7">
    <source>
        <dbReference type="ARBA" id="ARBA00047899"/>
    </source>
</evidence>
<dbReference type="InterPro" id="IPR011990">
    <property type="entry name" value="TPR-like_helical_dom_sf"/>
</dbReference>
<feature type="repeat" description="TPR" evidence="9">
    <location>
        <begin position="579"/>
        <end position="612"/>
    </location>
</feature>
<feature type="domain" description="Protein kinase" evidence="11">
    <location>
        <begin position="20"/>
        <end position="290"/>
    </location>
</feature>
<proteinExistence type="predicted"/>
<organism evidence="12 13">
    <name type="scientific">Allocoleopsis franciscana PCC 7113</name>
    <dbReference type="NCBI Taxonomy" id="1173027"/>
    <lineage>
        <taxon>Bacteria</taxon>
        <taxon>Bacillati</taxon>
        <taxon>Cyanobacteriota</taxon>
        <taxon>Cyanophyceae</taxon>
        <taxon>Coleofasciculales</taxon>
        <taxon>Coleofasciculaceae</taxon>
        <taxon>Allocoleopsis</taxon>
        <taxon>Allocoleopsis franciscana</taxon>
    </lineage>
</organism>
<evidence type="ECO:0000256" key="3">
    <source>
        <dbReference type="ARBA" id="ARBA00022679"/>
    </source>
</evidence>
<evidence type="ECO:0000256" key="2">
    <source>
        <dbReference type="ARBA" id="ARBA00022527"/>
    </source>
</evidence>
<evidence type="ECO:0000313" key="12">
    <source>
        <dbReference type="EMBL" id="AFZ16628.1"/>
    </source>
</evidence>
<evidence type="ECO:0000256" key="5">
    <source>
        <dbReference type="ARBA" id="ARBA00022777"/>
    </source>
</evidence>
<gene>
    <name evidence="12" type="ORF">Mic7113_0716</name>
</gene>
<dbReference type="eggNOG" id="COG3266">
    <property type="taxonomic scope" value="Bacteria"/>
</dbReference>
<dbReference type="SMART" id="SM00220">
    <property type="entry name" value="S_TKc"/>
    <property type="match status" value="1"/>
</dbReference>
<keyword evidence="6" id="KW-0067">ATP-binding</keyword>
<accession>K9W8T8</accession>
<feature type="repeat" description="TPR" evidence="9">
    <location>
        <begin position="545"/>
        <end position="578"/>
    </location>
</feature>
<evidence type="ECO:0000256" key="6">
    <source>
        <dbReference type="ARBA" id="ARBA00022840"/>
    </source>
</evidence>
<dbReference type="PANTHER" id="PTHR24363">
    <property type="entry name" value="SERINE/THREONINE PROTEIN KINASE"/>
    <property type="match status" value="1"/>
</dbReference>
<feature type="compositionally biased region" description="Polar residues" evidence="10">
    <location>
        <begin position="387"/>
        <end position="396"/>
    </location>
</feature>
<feature type="region of interest" description="Disordered" evidence="10">
    <location>
        <begin position="657"/>
        <end position="681"/>
    </location>
</feature>
<dbReference type="PROSITE" id="PS50293">
    <property type="entry name" value="TPR_REGION"/>
    <property type="match status" value="2"/>
</dbReference>
<feature type="region of interest" description="Disordered" evidence="10">
    <location>
        <begin position="310"/>
        <end position="425"/>
    </location>
</feature>
<dbReference type="InterPro" id="IPR000719">
    <property type="entry name" value="Prot_kinase_dom"/>
</dbReference>
<dbReference type="Gene3D" id="1.25.40.10">
    <property type="entry name" value="Tetratricopeptide repeat domain"/>
    <property type="match status" value="2"/>
</dbReference>
<dbReference type="eggNOG" id="COG0457">
    <property type="taxonomic scope" value="Bacteria"/>
</dbReference>
<dbReference type="eggNOG" id="COG0515">
    <property type="taxonomic scope" value="Bacteria"/>
</dbReference>
<keyword evidence="2 12" id="KW-0723">Serine/threonine-protein kinase</keyword>
<evidence type="ECO:0000313" key="13">
    <source>
        <dbReference type="Proteomes" id="UP000010471"/>
    </source>
</evidence>
<dbReference type="GO" id="GO:0004674">
    <property type="term" value="F:protein serine/threonine kinase activity"/>
    <property type="evidence" value="ECO:0007669"/>
    <property type="project" value="UniProtKB-KW"/>
</dbReference>
<name>K9W8T8_9CYAN</name>
<protein>
    <recommendedName>
        <fullName evidence="1">non-specific serine/threonine protein kinase</fullName>
        <ecNumber evidence="1">2.7.11.1</ecNumber>
    </recommendedName>
</protein>
<comment type="catalytic activity">
    <reaction evidence="8">
        <text>L-seryl-[protein] + ATP = O-phospho-L-seryl-[protein] + ADP + H(+)</text>
        <dbReference type="Rhea" id="RHEA:17989"/>
        <dbReference type="Rhea" id="RHEA-COMP:9863"/>
        <dbReference type="Rhea" id="RHEA-COMP:11604"/>
        <dbReference type="ChEBI" id="CHEBI:15378"/>
        <dbReference type="ChEBI" id="CHEBI:29999"/>
        <dbReference type="ChEBI" id="CHEBI:30616"/>
        <dbReference type="ChEBI" id="CHEBI:83421"/>
        <dbReference type="ChEBI" id="CHEBI:456216"/>
        <dbReference type="EC" id="2.7.11.1"/>
    </reaction>
</comment>
<dbReference type="GO" id="GO:0005524">
    <property type="term" value="F:ATP binding"/>
    <property type="evidence" value="ECO:0007669"/>
    <property type="project" value="UniProtKB-KW"/>
</dbReference>
<dbReference type="Pfam" id="PF00515">
    <property type="entry name" value="TPR_1"/>
    <property type="match status" value="2"/>
</dbReference>
<feature type="compositionally biased region" description="Polar residues" evidence="10">
    <location>
        <begin position="413"/>
        <end position="425"/>
    </location>
</feature>
<keyword evidence="3" id="KW-0808">Transferase</keyword>
<dbReference type="Pfam" id="PF13432">
    <property type="entry name" value="TPR_16"/>
    <property type="match status" value="2"/>
</dbReference>
<dbReference type="PANTHER" id="PTHR24363:SF0">
    <property type="entry name" value="SERINE_THREONINE KINASE LIKE DOMAIN CONTAINING 1"/>
    <property type="match status" value="1"/>
</dbReference>
<evidence type="ECO:0000256" key="8">
    <source>
        <dbReference type="ARBA" id="ARBA00048679"/>
    </source>
</evidence>
<sequence length="681" mass="74228">MNLLRMFQPTDPDRPLGGRYKVISQLAAGGFGQTFVAHDLHMPGQPQCVVKQLKPQVSDVESLQTARRLFDTEAQVLYNLGNHDQIPRLLAHFEDNQEFYLAQQLIEGNPLTEELASGQPWSEAKVIALLQDLLNVLSFVHQQQVIHRDIKPSNLIRRRRDGRIVLIDFGAVKQVSTQMINSKTGRTNMTISIGTHGYMPKEQLLGNPRFSSDVYAVGMIGIQALTGVHPRLLPEDGNTGEVVWHDRIQQVSPEFVSILDRMVRYEFRARYVSAIDALQALRSLPAHLLESVPLPQPLPEASGAVPGLERQAPATATGATVPIRGVAPSPTPPTVPNAAPTSEHSTPTIAAGTEPFPQPTTPTSGSQHSTPTIAAGTEPFPQPTPPTSGSQHSEPTVATGPKPLSPPVARSKPTATLPGSGQQSPNQLLPIMGGVVALGASLWVVKGLLFPQTPQTTTPGNSVAAVSGNKSADPQQATELLSQADRLREAENYQEAIATYEKAIALNANEAKAHWGLCYSLNQMLKPQDAIAACDQALALNPDYPEALWSKGNALHQEQNYQEELKLYEKALQLKPDFADAWNNQGVALLKLNRFDEAFAALDKATQLKPKGADAWANRGNALFGLRRYDEAFASLEKAIEIDPNHTNANNLLQKARRELGRYDDNQEKETGKSKKEKGKQ</sequence>
<dbReference type="InterPro" id="IPR011009">
    <property type="entry name" value="Kinase-like_dom_sf"/>
</dbReference>
<dbReference type="PROSITE" id="PS50005">
    <property type="entry name" value="TPR"/>
    <property type="match status" value="4"/>
</dbReference>
<evidence type="ECO:0000256" key="4">
    <source>
        <dbReference type="ARBA" id="ARBA00022741"/>
    </source>
</evidence>
<dbReference type="Gene3D" id="1.10.510.10">
    <property type="entry name" value="Transferase(Phosphotransferase) domain 1"/>
    <property type="match status" value="1"/>
</dbReference>
<feature type="repeat" description="TPR" evidence="9">
    <location>
        <begin position="613"/>
        <end position="646"/>
    </location>
</feature>
<dbReference type="SMART" id="SM00028">
    <property type="entry name" value="TPR"/>
    <property type="match status" value="5"/>
</dbReference>
<dbReference type="SUPFAM" id="SSF48439">
    <property type="entry name" value="Protein prenylyltransferase"/>
    <property type="match status" value="1"/>
</dbReference>
<dbReference type="PATRIC" id="fig|1173027.3.peg.787"/>
<keyword evidence="4" id="KW-0547">Nucleotide-binding</keyword>
<evidence type="ECO:0000256" key="9">
    <source>
        <dbReference type="PROSITE-ProRule" id="PRU00339"/>
    </source>
</evidence>
<dbReference type="STRING" id="1173027.Mic7113_0716"/>
<reference evidence="12 13" key="1">
    <citation type="submission" date="2012-06" db="EMBL/GenBank/DDBJ databases">
        <title>Finished chromosome of genome of Microcoleus sp. PCC 7113.</title>
        <authorList>
            <consortium name="US DOE Joint Genome Institute"/>
            <person name="Gugger M."/>
            <person name="Coursin T."/>
            <person name="Rippka R."/>
            <person name="Tandeau De Marsac N."/>
            <person name="Huntemann M."/>
            <person name="Wei C.-L."/>
            <person name="Han J."/>
            <person name="Detter J.C."/>
            <person name="Han C."/>
            <person name="Tapia R."/>
            <person name="Chen A."/>
            <person name="Kyrpides N."/>
            <person name="Mavromatis K."/>
            <person name="Markowitz V."/>
            <person name="Szeto E."/>
            <person name="Ivanova N."/>
            <person name="Pagani I."/>
            <person name="Pati A."/>
            <person name="Goodwin L."/>
            <person name="Nordberg H.P."/>
            <person name="Cantor M.N."/>
            <person name="Hua S.X."/>
            <person name="Woyke T."/>
            <person name="Kerfeld C.A."/>
        </authorList>
    </citation>
    <scope>NUCLEOTIDE SEQUENCE [LARGE SCALE GENOMIC DNA]</scope>
    <source>
        <strain evidence="12 13">PCC 7113</strain>
    </source>
</reference>
<comment type="catalytic activity">
    <reaction evidence="7">
        <text>L-threonyl-[protein] + ATP = O-phospho-L-threonyl-[protein] + ADP + H(+)</text>
        <dbReference type="Rhea" id="RHEA:46608"/>
        <dbReference type="Rhea" id="RHEA-COMP:11060"/>
        <dbReference type="Rhea" id="RHEA-COMP:11605"/>
        <dbReference type="ChEBI" id="CHEBI:15378"/>
        <dbReference type="ChEBI" id="CHEBI:30013"/>
        <dbReference type="ChEBI" id="CHEBI:30616"/>
        <dbReference type="ChEBI" id="CHEBI:61977"/>
        <dbReference type="ChEBI" id="CHEBI:456216"/>
        <dbReference type="EC" id="2.7.11.1"/>
    </reaction>
</comment>
<dbReference type="AlphaFoldDB" id="K9W8T8"/>
<dbReference type="Pfam" id="PF00069">
    <property type="entry name" value="Pkinase"/>
    <property type="match status" value="1"/>
</dbReference>
<evidence type="ECO:0000256" key="1">
    <source>
        <dbReference type="ARBA" id="ARBA00012513"/>
    </source>
</evidence>
<dbReference type="InterPro" id="IPR019734">
    <property type="entry name" value="TPR_rpt"/>
</dbReference>
<keyword evidence="9" id="KW-0802">TPR repeat</keyword>
<dbReference type="SUPFAM" id="SSF56112">
    <property type="entry name" value="Protein kinase-like (PK-like)"/>
    <property type="match status" value="1"/>
</dbReference>
<keyword evidence="5 12" id="KW-0418">Kinase</keyword>
<evidence type="ECO:0000256" key="10">
    <source>
        <dbReference type="SAM" id="MobiDB-lite"/>
    </source>
</evidence>
<dbReference type="EMBL" id="CP003630">
    <property type="protein sequence ID" value="AFZ16628.1"/>
    <property type="molecule type" value="Genomic_DNA"/>
</dbReference>
<dbReference type="KEGG" id="mic:Mic7113_0716"/>
<keyword evidence="13" id="KW-1185">Reference proteome</keyword>
<feature type="compositionally biased region" description="Polar residues" evidence="10">
    <location>
        <begin position="361"/>
        <end position="372"/>
    </location>
</feature>
<dbReference type="Gene3D" id="3.30.200.20">
    <property type="entry name" value="Phosphorylase Kinase, domain 1"/>
    <property type="match status" value="1"/>
</dbReference>
<evidence type="ECO:0000259" key="11">
    <source>
        <dbReference type="PROSITE" id="PS50011"/>
    </source>
</evidence>
<dbReference type="RefSeq" id="WP_015180791.1">
    <property type="nucleotide sequence ID" value="NC_019738.1"/>
</dbReference>
<dbReference type="CDD" id="cd14014">
    <property type="entry name" value="STKc_PknB_like"/>
    <property type="match status" value="1"/>
</dbReference>
<feature type="repeat" description="TPR" evidence="9">
    <location>
        <begin position="477"/>
        <end position="510"/>
    </location>
</feature>
<dbReference type="PROSITE" id="PS50011">
    <property type="entry name" value="PROTEIN_KINASE_DOM"/>
    <property type="match status" value="1"/>
</dbReference>
<dbReference type="HOGENOM" id="CLU_000288_135_5_3"/>
<dbReference type="Proteomes" id="UP000010471">
    <property type="component" value="Chromosome"/>
</dbReference>
<dbReference type="EC" id="2.7.11.1" evidence="1"/>